<proteinExistence type="inferred from homology"/>
<keyword evidence="5" id="KW-1185">Reference proteome</keyword>
<dbReference type="Pfam" id="PF00975">
    <property type="entry name" value="Thioesterase"/>
    <property type="match status" value="1"/>
</dbReference>
<dbReference type="InterPro" id="IPR029058">
    <property type="entry name" value="AB_hydrolase_fold"/>
</dbReference>
<dbReference type="InterPro" id="IPR020802">
    <property type="entry name" value="TesA-like"/>
</dbReference>
<dbReference type="EMBL" id="BNBF01000004">
    <property type="protein sequence ID" value="GHG42949.1"/>
    <property type="molecule type" value="Genomic_DNA"/>
</dbReference>
<dbReference type="RefSeq" id="WP_189980211.1">
    <property type="nucleotide sequence ID" value="NZ_BNBF01000004.1"/>
</dbReference>
<comment type="caution">
    <text evidence="4">The sequence shown here is derived from an EMBL/GenBank/DDBJ whole genome shotgun (WGS) entry which is preliminary data.</text>
</comment>
<reference evidence="5" key="1">
    <citation type="journal article" date="2019" name="Int. J. Syst. Evol. Microbiol.">
        <title>The Global Catalogue of Microorganisms (GCM) 10K type strain sequencing project: providing services to taxonomists for standard genome sequencing and annotation.</title>
        <authorList>
            <consortium name="The Broad Institute Genomics Platform"/>
            <consortium name="The Broad Institute Genome Sequencing Center for Infectious Disease"/>
            <person name="Wu L."/>
            <person name="Ma J."/>
        </authorList>
    </citation>
    <scope>NUCLEOTIDE SEQUENCE [LARGE SCALE GENOMIC DNA]</scope>
    <source>
        <strain evidence="5">JCM 4253</strain>
    </source>
</reference>
<dbReference type="Gene3D" id="3.40.50.1820">
    <property type="entry name" value="alpha/beta hydrolase"/>
    <property type="match status" value="1"/>
</dbReference>
<dbReference type="GO" id="GO:0016787">
    <property type="term" value="F:hydrolase activity"/>
    <property type="evidence" value="ECO:0007669"/>
    <property type="project" value="UniProtKB-KW"/>
</dbReference>
<dbReference type="AlphaFoldDB" id="A0A919EW37"/>
<protein>
    <submittedName>
        <fullName evidence="4">Thioesterase</fullName>
    </submittedName>
</protein>
<evidence type="ECO:0000259" key="3">
    <source>
        <dbReference type="SMART" id="SM00824"/>
    </source>
</evidence>
<evidence type="ECO:0000313" key="5">
    <source>
        <dbReference type="Proteomes" id="UP000619355"/>
    </source>
</evidence>
<keyword evidence="2" id="KW-0378">Hydrolase</keyword>
<dbReference type="SMART" id="SM00824">
    <property type="entry name" value="PKS_TE"/>
    <property type="match status" value="1"/>
</dbReference>
<dbReference type="PANTHER" id="PTHR11487">
    <property type="entry name" value="THIOESTERASE"/>
    <property type="match status" value="1"/>
</dbReference>
<dbReference type="InterPro" id="IPR012223">
    <property type="entry name" value="TEII"/>
</dbReference>
<organism evidence="4 5">
    <name type="scientific">Streptomyces capoamus</name>
    <dbReference type="NCBI Taxonomy" id="68183"/>
    <lineage>
        <taxon>Bacteria</taxon>
        <taxon>Bacillati</taxon>
        <taxon>Actinomycetota</taxon>
        <taxon>Actinomycetes</taxon>
        <taxon>Kitasatosporales</taxon>
        <taxon>Streptomycetaceae</taxon>
        <taxon>Streptomyces</taxon>
    </lineage>
</organism>
<gene>
    <name evidence="4" type="ORF">GCM10018980_19380</name>
</gene>
<dbReference type="SUPFAM" id="SSF53474">
    <property type="entry name" value="alpha/beta-Hydrolases"/>
    <property type="match status" value="1"/>
</dbReference>
<name>A0A919EW37_9ACTN</name>
<evidence type="ECO:0000256" key="1">
    <source>
        <dbReference type="ARBA" id="ARBA00007169"/>
    </source>
</evidence>
<evidence type="ECO:0000256" key="2">
    <source>
        <dbReference type="ARBA" id="ARBA00022801"/>
    </source>
</evidence>
<evidence type="ECO:0000313" key="4">
    <source>
        <dbReference type="EMBL" id="GHG42949.1"/>
    </source>
</evidence>
<dbReference type="PANTHER" id="PTHR11487:SF0">
    <property type="entry name" value="S-ACYL FATTY ACID SYNTHASE THIOESTERASE, MEDIUM CHAIN"/>
    <property type="match status" value="1"/>
</dbReference>
<feature type="domain" description="Thioesterase TesA-like" evidence="3">
    <location>
        <begin position="61"/>
        <end position="273"/>
    </location>
</feature>
<sequence>MTSAFAEAMHLRRFEYAADQLCSVLDFTLMDISNCATVSKKSSILVPWSTGTETRNGTALVCIPWAGAGATPFRPWGAVIGDAADVYGVRLAGRESRQTEPLPTSLDDVVEELVAELVRLDVPRVALFGLCSGALLAHRTAQRLHRSGDGPEVAHLLVASQLPPRLLADGDDEPEGDLTRYVPEHLREEPELLEVLLPVLAADMRLVSAYVHTPEAPLDVPITVLYGGSDDLLSRSEVDGWRHETAVRSEFREVAGADHLFGGAAWRELAEEIRAALR</sequence>
<dbReference type="InterPro" id="IPR001031">
    <property type="entry name" value="Thioesterase"/>
</dbReference>
<accession>A0A919EW37</accession>
<dbReference type="Proteomes" id="UP000619355">
    <property type="component" value="Unassembled WGS sequence"/>
</dbReference>
<comment type="similarity">
    <text evidence="1">Belongs to the thioesterase family.</text>
</comment>
<dbReference type="GO" id="GO:0008610">
    <property type="term" value="P:lipid biosynthetic process"/>
    <property type="evidence" value="ECO:0007669"/>
    <property type="project" value="TreeGrafter"/>
</dbReference>